<comment type="caution">
    <text evidence="2">The sequence shown here is derived from an EMBL/GenBank/DDBJ whole genome shotgun (WGS) entry which is preliminary data.</text>
</comment>
<gene>
    <name evidence="2" type="ORF">TPA0598_09_03180</name>
</gene>
<dbReference type="AlphaFoldDB" id="A0A0N7YMM5"/>
<dbReference type="InterPro" id="IPR036390">
    <property type="entry name" value="WH_DNA-bd_sf"/>
</dbReference>
<evidence type="ECO:0008006" key="4">
    <source>
        <dbReference type="Google" id="ProtNLM"/>
    </source>
</evidence>
<sequence length="260" mass="28053">MREIRISAHNAALVSKAIDRLAPRWTTWTLQTITQHGQMTPTKLTAALPWLTAANSSHILRRMHTNGLLDRPGFGAYEVAPSGRHAHSVHRTLASWHRTHSGAGGLAVAEAERTEDTLRRLRGDGAVGILHTLSQHGPLQHGVLHKASGLASSSFYNRLHQLQQDQLLTRTGSSFRAGYTLTPAAQALGQVYAELAAFESKAAFVSGQHRPTLTAASTARASAAVRRTRTAVPGLFSHAPAPQPHVPAHVTAHSHPSRTR</sequence>
<dbReference type="OrthoDB" id="4302401at2"/>
<dbReference type="EMBL" id="BBNO01000009">
    <property type="protein sequence ID" value="GAO12027.1"/>
    <property type="molecule type" value="Genomic_DNA"/>
</dbReference>
<dbReference type="SUPFAM" id="SSF46785">
    <property type="entry name" value="Winged helix' DNA-binding domain"/>
    <property type="match status" value="2"/>
</dbReference>
<protein>
    <recommendedName>
        <fullName evidence="4">HTH hxlR-type domain-containing protein</fullName>
    </recommendedName>
</protein>
<proteinExistence type="predicted"/>
<dbReference type="RefSeq" id="WP_042160650.1">
    <property type="nucleotide sequence ID" value="NZ_BBNO01000009.1"/>
</dbReference>
<feature type="region of interest" description="Disordered" evidence="1">
    <location>
        <begin position="235"/>
        <end position="260"/>
    </location>
</feature>
<evidence type="ECO:0000256" key="1">
    <source>
        <dbReference type="SAM" id="MobiDB-lite"/>
    </source>
</evidence>
<accession>A0A0N7YMM5</accession>
<organism evidence="2 3">
    <name type="scientific">Streptomyces lydicamycinicus</name>
    <dbReference type="NCBI Taxonomy" id="1546107"/>
    <lineage>
        <taxon>Bacteria</taxon>
        <taxon>Bacillati</taxon>
        <taxon>Actinomycetota</taxon>
        <taxon>Actinomycetes</taxon>
        <taxon>Kitasatosporales</taxon>
        <taxon>Streptomycetaceae</taxon>
        <taxon>Streptomyces</taxon>
    </lineage>
</organism>
<evidence type="ECO:0000313" key="2">
    <source>
        <dbReference type="EMBL" id="GAO12027.1"/>
    </source>
</evidence>
<evidence type="ECO:0000313" key="3">
    <source>
        <dbReference type="Proteomes" id="UP000048965"/>
    </source>
</evidence>
<dbReference type="PANTHER" id="PTHR33204">
    <property type="entry name" value="TRANSCRIPTIONAL REGULATOR, MARR FAMILY"/>
    <property type="match status" value="1"/>
</dbReference>
<reference evidence="2 3" key="2">
    <citation type="journal article" date="2015" name="Stand. Genomic Sci.">
        <title>Draft genome sequence of marine-derived Streptomyces sp. TP-A0598, a producer of anti-MRSA antibiotic lydicamycins.</title>
        <authorList>
            <person name="Komaki H."/>
            <person name="Ichikawa N."/>
            <person name="Hosoyama A."/>
            <person name="Fujita N."/>
            <person name="Igarashi Y."/>
        </authorList>
    </citation>
    <scope>NUCLEOTIDE SEQUENCE [LARGE SCALE GENOMIC DNA]</scope>
    <source>
        <strain evidence="2 3">NBRC 110027</strain>
    </source>
</reference>
<dbReference type="PANTHER" id="PTHR33204:SF18">
    <property type="entry name" value="TRANSCRIPTIONAL REGULATORY PROTEIN"/>
    <property type="match status" value="1"/>
</dbReference>
<reference evidence="3" key="1">
    <citation type="submission" date="2014-09" db="EMBL/GenBank/DDBJ databases">
        <title>Whole genome shotgun sequence of Streptomyces sp. NBRC 110027.</title>
        <authorList>
            <person name="Komaki H."/>
            <person name="Ichikawa N."/>
            <person name="Katano-Makiyama Y."/>
            <person name="Hosoyama A."/>
            <person name="Hashimoto M."/>
            <person name="Uohara A."/>
            <person name="Kitahashi Y."/>
            <person name="Ohji S."/>
            <person name="Kimura A."/>
            <person name="Yamazoe A."/>
            <person name="Igarashi Y."/>
            <person name="Fujita N."/>
        </authorList>
    </citation>
    <scope>NUCLEOTIDE SEQUENCE [LARGE SCALE GENOMIC DNA]</scope>
    <source>
        <strain evidence="3">NBRC 110027</strain>
    </source>
</reference>
<name>A0A0N7YMM5_9ACTN</name>
<dbReference type="Gene3D" id="1.10.10.10">
    <property type="entry name" value="Winged helix-like DNA-binding domain superfamily/Winged helix DNA-binding domain"/>
    <property type="match status" value="2"/>
</dbReference>
<keyword evidence="3" id="KW-1185">Reference proteome</keyword>
<dbReference type="Proteomes" id="UP000048965">
    <property type="component" value="Unassembled WGS sequence"/>
</dbReference>
<dbReference type="InterPro" id="IPR036388">
    <property type="entry name" value="WH-like_DNA-bd_sf"/>
</dbReference>